<dbReference type="PANTHER" id="PTHR32089">
    <property type="entry name" value="METHYL-ACCEPTING CHEMOTAXIS PROTEIN MCPB"/>
    <property type="match status" value="1"/>
</dbReference>
<keyword evidence="4" id="KW-0812">Transmembrane</keyword>
<dbReference type="SMART" id="SM00304">
    <property type="entry name" value="HAMP"/>
    <property type="match status" value="1"/>
</dbReference>
<dbReference type="Pfam" id="PF00672">
    <property type="entry name" value="HAMP"/>
    <property type="match status" value="1"/>
</dbReference>
<name>A0A9W5RYU5_9BACL</name>
<dbReference type="PANTHER" id="PTHR32089:SF112">
    <property type="entry name" value="LYSOZYME-LIKE PROTEIN-RELATED"/>
    <property type="match status" value="1"/>
</dbReference>
<feature type="transmembrane region" description="Helical" evidence="4">
    <location>
        <begin position="196"/>
        <end position="220"/>
    </location>
</feature>
<feature type="non-terminal residue" evidence="6">
    <location>
        <position position="392"/>
    </location>
</feature>
<feature type="transmembrane region" description="Helical" evidence="4">
    <location>
        <begin position="21"/>
        <end position="43"/>
    </location>
</feature>
<protein>
    <submittedName>
        <fullName evidence="6">Serine chemoreceptor protein</fullName>
    </submittedName>
</protein>
<gene>
    <name evidence="6" type="ORF">BG53_10605</name>
</gene>
<dbReference type="PROSITE" id="PS50885">
    <property type="entry name" value="HAMP"/>
    <property type="match status" value="1"/>
</dbReference>
<evidence type="ECO:0000256" key="2">
    <source>
        <dbReference type="ARBA" id="ARBA00022475"/>
    </source>
</evidence>
<organism evidence="6 7">
    <name type="scientific">Paenibacillus darwinianus</name>
    <dbReference type="NCBI Taxonomy" id="1380763"/>
    <lineage>
        <taxon>Bacteria</taxon>
        <taxon>Bacillati</taxon>
        <taxon>Bacillota</taxon>
        <taxon>Bacilli</taxon>
        <taxon>Bacillales</taxon>
        <taxon>Paenibacillaceae</taxon>
        <taxon>Paenibacillus</taxon>
    </lineage>
</organism>
<keyword evidence="3 4" id="KW-0472">Membrane</keyword>
<feature type="domain" description="HAMP" evidence="5">
    <location>
        <begin position="217"/>
        <end position="270"/>
    </location>
</feature>
<dbReference type="SUPFAM" id="SSF58104">
    <property type="entry name" value="Methyl-accepting chemotaxis protein (MCP) signaling domain"/>
    <property type="match status" value="1"/>
</dbReference>
<comment type="caution">
    <text evidence="6">The sequence shown here is derived from an EMBL/GenBank/DDBJ whole genome shotgun (WGS) entry which is preliminary data.</text>
</comment>
<keyword evidence="7" id="KW-1185">Reference proteome</keyword>
<keyword evidence="4" id="KW-1133">Transmembrane helix</keyword>
<evidence type="ECO:0000259" key="5">
    <source>
        <dbReference type="PROSITE" id="PS50885"/>
    </source>
</evidence>
<keyword evidence="2" id="KW-1003">Cell membrane</keyword>
<dbReference type="CDD" id="cd06225">
    <property type="entry name" value="HAMP"/>
    <property type="match status" value="1"/>
</dbReference>
<evidence type="ECO:0000256" key="4">
    <source>
        <dbReference type="SAM" id="Phobius"/>
    </source>
</evidence>
<dbReference type="GO" id="GO:0007165">
    <property type="term" value="P:signal transduction"/>
    <property type="evidence" value="ECO:0007669"/>
    <property type="project" value="InterPro"/>
</dbReference>
<dbReference type="RefSeq" id="WP_051588159.1">
    <property type="nucleotide sequence ID" value="NZ_KK082326.1"/>
</dbReference>
<dbReference type="InterPro" id="IPR003660">
    <property type="entry name" value="HAMP_dom"/>
</dbReference>
<evidence type="ECO:0000256" key="1">
    <source>
        <dbReference type="ARBA" id="ARBA00004236"/>
    </source>
</evidence>
<evidence type="ECO:0000256" key="3">
    <source>
        <dbReference type="ARBA" id="ARBA00023136"/>
    </source>
</evidence>
<accession>A0A9W5RYU5</accession>
<dbReference type="Pfam" id="PF12729">
    <property type="entry name" value="4HB_MCP_1"/>
    <property type="match status" value="1"/>
</dbReference>
<dbReference type="Proteomes" id="UP000053750">
    <property type="component" value="Unassembled WGS sequence"/>
</dbReference>
<dbReference type="Gene3D" id="6.10.340.10">
    <property type="match status" value="1"/>
</dbReference>
<dbReference type="InterPro" id="IPR024478">
    <property type="entry name" value="HlyB_4HB_MCP"/>
</dbReference>
<evidence type="ECO:0000313" key="7">
    <source>
        <dbReference type="Proteomes" id="UP000053750"/>
    </source>
</evidence>
<evidence type="ECO:0000313" key="6">
    <source>
        <dbReference type="EMBL" id="EXX84701.1"/>
    </source>
</evidence>
<dbReference type="GO" id="GO:0005886">
    <property type="term" value="C:plasma membrane"/>
    <property type="evidence" value="ECO:0007669"/>
    <property type="project" value="UniProtKB-SubCell"/>
</dbReference>
<dbReference type="Gene3D" id="1.10.287.950">
    <property type="entry name" value="Methyl-accepting chemotaxis protein"/>
    <property type="match status" value="1"/>
</dbReference>
<comment type="subcellular location">
    <subcellularLocation>
        <location evidence="1">Cell membrane</location>
    </subcellularLocation>
</comment>
<dbReference type="EMBL" id="JFHU01000268">
    <property type="protein sequence ID" value="EXX84701.1"/>
    <property type="molecule type" value="Genomic_DNA"/>
</dbReference>
<dbReference type="OrthoDB" id="107771at2"/>
<reference evidence="6 7" key="1">
    <citation type="submission" date="2014-02" db="EMBL/GenBank/DDBJ databases">
        <title>Genome sequence of Paenibacillus darwinianus reveals adaptive mechanisms for survival in Antarctic soils.</title>
        <authorList>
            <person name="Dsouza M."/>
            <person name="Taylor M.W."/>
            <person name="Turner S.J."/>
            <person name="Aislabie J."/>
        </authorList>
    </citation>
    <scope>NUCLEOTIDE SEQUENCE [LARGE SCALE GENOMIC DNA]</scope>
    <source>
        <strain evidence="6 7">CE1</strain>
    </source>
</reference>
<proteinExistence type="predicted"/>
<sequence>MGHKVGGSGKASAGFSLGRKLTAAFVAVALLVGATGGIAYSFLERMDRSYSALLNKHTATIERVSAIARDTQLQSSLLFGYLVEPSSDREKQLVEANGQLGVRIAEMETANMSEDKEKAVRSLAESNATFKRLLAKVTDYVKQNRPDLAKAEALMWSVPLTDTMNEAAKQLQKTEKASLDVELQRHRESAAATVNILMLSSGAVLVIALLIGLLLSRLIVKPMKVMVRTAGDMAAGDLTVASVEVRNRDEIRELASAFNGMKSNWHRMISDLGMHAGRVSSSAEKLRHHSSQFMQSSEQISAIMGEISVGTEEQVRGVESGVSAVELMTSGVNAIAALADTADSQSSHALQETVSGERTVTSTVIQMNAIQRQMNDLGGFIHRLGARSAQIV</sequence>
<dbReference type="AlphaFoldDB" id="A0A9W5RYU5"/>